<dbReference type="Gene3D" id="2.60.40.4070">
    <property type="match status" value="1"/>
</dbReference>
<dbReference type="EMBL" id="VBOY01000110">
    <property type="protein sequence ID" value="TMQ63371.1"/>
    <property type="molecule type" value="Genomic_DNA"/>
</dbReference>
<dbReference type="AlphaFoldDB" id="A0A538TIC9"/>
<comment type="caution">
    <text evidence="2">The sequence shown here is derived from an EMBL/GenBank/DDBJ whole genome shotgun (WGS) entry which is preliminary data.</text>
</comment>
<proteinExistence type="predicted"/>
<evidence type="ECO:0000313" key="2">
    <source>
        <dbReference type="EMBL" id="TMQ63371.1"/>
    </source>
</evidence>
<organism evidence="2 3">
    <name type="scientific">Eiseniibacteriota bacterium</name>
    <dbReference type="NCBI Taxonomy" id="2212470"/>
    <lineage>
        <taxon>Bacteria</taxon>
        <taxon>Candidatus Eiseniibacteriota</taxon>
    </lineage>
</organism>
<protein>
    <recommendedName>
        <fullName evidence="4">FlgD Ig-like domain-containing protein</fullName>
    </recommendedName>
</protein>
<name>A0A538TIC9_UNCEI</name>
<evidence type="ECO:0000256" key="1">
    <source>
        <dbReference type="SAM" id="SignalP"/>
    </source>
</evidence>
<keyword evidence="1" id="KW-0732">Signal</keyword>
<dbReference type="Proteomes" id="UP000316609">
    <property type="component" value="Unassembled WGS sequence"/>
</dbReference>
<evidence type="ECO:0000313" key="3">
    <source>
        <dbReference type="Proteomes" id="UP000316609"/>
    </source>
</evidence>
<reference evidence="2 3" key="1">
    <citation type="journal article" date="2019" name="Nat. Microbiol.">
        <title>Mediterranean grassland soil C-N compound turnover is dependent on rainfall and depth, and is mediated by genomically divergent microorganisms.</title>
        <authorList>
            <person name="Diamond S."/>
            <person name="Andeer P.F."/>
            <person name="Li Z."/>
            <person name="Crits-Christoph A."/>
            <person name="Burstein D."/>
            <person name="Anantharaman K."/>
            <person name="Lane K.R."/>
            <person name="Thomas B.C."/>
            <person name="Pan C."/>
            <person name="Northen T.R."/>
            <person name="Banfield J.F."/>
        </authorList>
    </citation>
    <scope>NUCLEOTIDE SEQUENCE [LARGE SCALE GENOMIC DNA]</scope>
    <source>
        <strain evidence="2">WS_8</strain>
    </source>
</reference>
<sequence length="1007" mass="104209">MRLTRVLPLAVCAGLLWATAVAAGPYSRLQVLLPGESPAPGTPTGKTGTPQAQTAGVPFNVTVRACDDTWTTVLSITDAVQILSSDASATLPTPAQLANGVATFSVTFNAGGTFTVFAHDQTDGTIPDGTSSSVASLVLQGFVFGTINQKNQYAGTPMSLSVRAVNPSGNTVTGYNGQIHLKEITSYGDGRVSPEYVTLSGGTWSGSVTFYRADETSINRGNVNAYAYLDNAPQKNGTSDPFTVHPAPFSKVQIVVPGQTPLPGSISGTTGSPATQSAGRAFTVSVWATDAYWNPAPSADNVRITSNDPAASTPVTGTLNNGFRQFNVSLGTVGTQTLTVSDLTNGSIQGTTSPAIAVIPAGVDHFVISSVASPQTAGVPVAVTIRATDANGNTIPNYAGDAVLQANTGAGSIAPEFVTFSNGVWAGPMVFKGSGGAVSFTCSDFSAPPHTGTSNTFAVDPGPQAGVQVLVPGESPRGGTADGREGTPTAQQAGTAFTLTVRAVDQFWNLVPAVNDSIALGSTDAFAGMPAHARLTNGQALIPTTLYRTGLQRIWATDITVPGLKSDTSSAVPVNGGPFARLLILAPGEFPAPGLPNGRGGAATDQSINYAFNVTVLSTDQWWNPVTGVTDVVHITSDDPLAQLPPDAPLVDGRVDLPMRLARGGYNQINVSDVTRPSIQGSSTQVRAISSGFHLEASITPATGRAGETFTLTVKVTNDAGSVIQEINSFVTVVVQNASTRQPGRGTLLTTQFQLLQGQRSVSETYTYAEPIVIVASDDAGNAPATSNAIDIGPGVPAMIQITKPLWVGGDKHARLAGRLTDAYNNGVPDSPMTFQMLSGAGTLSPIDSLTPRRTTVVSVTAADGTAPVDFLSPRQPELDGIRASSAGVVQDFTLETAFVDPYAKGGFATNYPNPFHPPAQATIIAYKLNDYANVTMRIFTLSGDLVLRRTFAKGETGGVQGLNEVTWDGKNGKGDVVASGGYIALIEAQGTGETMHVIRRKIAVVR</sequence>
<accession>A0A538TIC9</accession>
<feature type="signal peptide" evidence="1">
    <location>
        <begin position="1"/>
        <end position="22"/>
    </location>
</feature>
<gene>
    <name evidence="2" type="ORF">E6K78_10670</name>
</gene>
<evidence type="ECO:0008006" key="4">
    <source>
        <dbReference type="Google" id="ProtNLM"/>
    </source>
</evidence>
<feature type="chain" id="PRO_5021843132" description="FlgD Ig-like domain-containing protein" evidence="1">
    <location>
        <begin position="23"/>
        <end position="1007"/>
    </location>
</feature>